<dbReference type="Proteomes" id="UP000314294">
    <property type="component" value="Unassembled WGS sequence"/>
</dbReference>
<feature type="compositionally biased region" description="Low complexity" evidence="1">
    <location>
        <begin position="141"/>
        <end position="150"/>
    </location>
</feature>
<organism evidence="2 3">
    <name type="scientific">Liparis tanakae</name>
    <name type="common">Tanaka's snailfish</name>
    <dbReference type="NCBI Taxonomy" id="230148"/>
    <lineage>
        <taxon>Eukaryota</taxon>
        <taxon>Metazoa</taxon>
        <taxon>Chordata</taxon>
        <taxon>Craniata</taxon>
        <taxon>Vertebrata</taxon>
        <taxon>Euteleostomi</taxon>
        <taxon>Actinopterygii</taxon>
        <taxon>Neopterygii</taxon>
        <taxon>Teleostei</taxon>
        <taxon>Neoteleostei</taxon>
        <taxon>Acanthomorphata</taxon>
        <taxon>Eupercaria</taxon>
        <taxon>Perciformes</taxon>
        <taxon>Cottioidei</taxon>
        <taxon>Cottales</taxon>
        <taxon>Liparidae</taxon>
        <taxon>Liparis</taxon>
    </lineage>
</organism>
<dbReference type="AlphaFoldDB" id="A0A4Z2HYQ3"/>
<name>A0A4Z2HYQ3_9TELE</name>
<evidence type="ECO:0000313" key="2">
    <source>
        <dbReference type="EMBL" id="TNN70788.1"/>
    </source>
</evidence>
<feature type="region of interest" description="Disordered" evidence="1">
    <location>
        <begin position="138"/>
        <end position="171"/>
    </location>
</feature>
<accession>A0A4Z2HYQ3</accession>
<gene>
    <name evidence="2" type="ORF">EYF80_018922</name>
</gene>
<evidence type="ECO:0000256" key="1">
    <source>
        <dbReference type="SAM" id="MobiDB-lite"/>
    </source>
</evidence>
<keyword evidence="3" id="KW-1185">Reference proteome</keyword>
<feature type="compositionally biased region" description="Basic and acidic residues" evidence="1">
    <location>
        <begin position="156"/>
        <end position="171"/>
    </location>
</feature>
<reference evidence="2 3" key="1">
    <citation type="submission" date="2019-03" db="EMBL/GenBank/DDBJ databases">
        <title>First draft genome of Liparis tanakae, snailfish: a comprehensive survey of snailfish specific genes.</title>
        <authorList>
            <person name="Kim W."/>
            <person name="Song I."/>
            <person name="Jeong J.-H."/>
            <person name="Kim D."/>
            <person name="Kim S."/>
            <person name="Ryu S."/>
            <person name="Song J.Y."/>
            <person name="Lee S.K."/>
        </authorList>
    </citation>
    <scope>NUCLEOTIDE SEQUENCE [LARGE SCALE GENOMIC DNA]</scope>
    <source>
        <tissue evidence="2">Muscle</tissue>
    </source>
</reference>
<proteinExistence type="predicted"/>
<protein>
    <submittedName>
        <fullName evidence="2">Uncharacterized protein</fullName>
    </submittedName>
</protein>
<comment type="caution">
    <text evidence="2">The sequence shown here is derived from an EMBL/GenBank/DDBJ whole genome shotgun (WGS) entry which is preliminary data.</text>
</comment>
<sequence length="171" mass="18903">MVSAQASISWAIPFFISRQPCSYFTFINLMNSSMAFSSPGNCFFRLSAISVFPAWMWYSLRMNGTVGPEMEMTTTLLPALDKSAAAVKPPTPLPITTASRAGGTRRSSLCRVSVTRGPGGLRHFSVNTVYRCPAIRKKRTTATSSTQLTTPRGHHHMAEQSRAQRTEEEEH</sequence>
<evidence type="ECO:0000313" key="3">
    <source>
        <dbReference type="Proteomes" id="UP000314294"/>
    </source>
</evidence>
<dbReference type="EMBL" id="SRLO01000158">
    <property type="protein sequence ID" value="TNN70788.1"/>
    <property type="molecule type" value="Genomic_DNA"/>
</dbReference>